<evidence type="ECO:0000256" key="1">
    <source>
        <dbReference type="ARBA" id="ARBA00001970"/>
    </source>
</evidence>
<dbReference type="InterPro" id="IPR011008">
    <property type="entry name" value="Dimeric_a/b-barrel"/>
</dbReference>
<dbReference type="Proteomes" id="UP001156441">
    <property type="component" value="Unassembled WGS sequence"/>
</dbReference>
<evidence type="ECO:0000256" key="2">
    <source>
        <dbReference type="ARBA" id="ARBA00022559"/>
    </source>
</evidence>
<evidence type="ECO:0000256" key="7">
    <source>
        <dbReference type="ARBA" id="ARBA00023004"/>
    </source>
</evidence>
<evidence type="ECO:0000313" key="10">
    <source>
        <dbReference type="EMBL" id="MCT2585595.1"/>
    </source>
</evidence>
<dbReference type="PROSITE" id="PS51404">
    <property type="entry name" value="DYP_PEROXIDASE"/>
    <property type="match status" value="1"/>
</dbReference>
<dbReference type="NCBIfam" id="TIGR01413">
    <property type="entry name" value="Dyp_perox_fam"/>
    <property type="match status" value="1"/>
</dbReference>
<dbReference type="InterPro" id="IPR006314">
    <property type="entry name" value="Dyp_peroxidase"/>
</dbReference>
<keyword evidence="11" id="KW-1185">Reference proteome</keyword>
<dbReference type="RefSeq" id="WP_260193213.1">
    <property type="nucleotide sequence ID" value="NZ_JAFFZE010000015.1"/>
</dbReference>
<proteinExistence type="inferred from homology"/>
<comment type="caution">
    <text evidence="10">The sequence shown here is derived from an EMBL/GenBank/DDBJ whole genome shotgun (WGS) entry which is preliminary data.</text>
</comment>
<name>A0ABT2JDT8_9PSEU</name>
<evidence type="ECO:0000256" key="6">
    <source>
        <dbReference type="ARBA" id="ARBA00023002"/>
    </source>
</evidence>
<keyword evidence="5" id="KW-0732">Signal</keyword>
<evidence type="ECO:0000256" key="5">
    <source>
        <dbReference type="ARBA" id="ARBA00022729"/>
    </source>
</evidence>
<evidence type="ECO:0000256" key="8">
    <source>
        <dbReference type="ARBA" id="ARBA00025737"/>
    </source>
</evidence>
<evidence type="ECO:0000256" key="3">
    <source>
        <dbReference type="ARBA" id="ARBA00022617"/>
    </source>
</evidence>
<keyword evidence="6" id="KW-0560">Oxidoreductase</keyword>
<dbReference type="SUPFAM" id="SSF54909">
    <property type="entry name" value="Dimeric alpha+beta barrel"/>
    <property type="match status" value="1"/>
</dbReference>
<comment type="cofactor">
    <cofactor evidence="1">
        <name>heme b</name>
        <dbReference type="ChEBI" id="CHEBI:60344"/>
    </cofactor>
</comment>
<accession>A0ABT2JDT8</accession>
<feature type="domain" description="Dyp-type peroxidase C-terminal" evidence="9">
    <location>
        <begin position="277"/>
        <end position="441"/>
    </location>
</feature>
<dbReference type="PANTHER" id="PTHR30521:SF4">
    <property type="entry name" value="DEFERROCHELATASE"/>
    <property type="match status" value="1"/>
</dbReference>
<evidence type="ECO:0000256" key="4">
    <source>
        <dbReference type="ARBA" id="ARBA00022723"/>
    </source>
</evidence>
<gene>
    <name evidence="10" type="ORF">JT362_20970</name>
</gene>
<comment type="similarity">
    <text evidence="8">Belongs to the DyP-type peroxidase family.</text>
</comment>
<dbReference type="Pfam" id="PF20628">
    <property type="entry name" value="Dyp_perox_C"/>
    <property type="match status" value="1"/>
</dbReference>
<reference evidence="10 11" key="1">
    <citation type="submission" date="2021-02" db="EMBL/GenBank/DDBJ databases">
        <title>Actinophytocola xerophila sp. nov., isolated from soil of cotton cropping field.</title>
        <authorList>
            <person name="Huang R."/>
            <person name="Chen X."/>
            <person name="Ge X."/>
            <person name="Liu W."/>
        </authorList>
    </citation>
    <scope>NUCLEOTIDE SEQUENCE [LARGE SCALE GENOMIC DNA]</scope>
    <source>
        <strain evidence="10 11">S1-96</strain>
    </source>
</reference>
<sequence length="513" mass="57000">MTDLSAELLLAEAEVPQPRTVSDVEKRPLRYSREVQGNVLAAFNKDHETYRLVWFADAERGRRWLLAMLGHISVTADVEQFNEQFSLRRRVEKADPKDMKAVWVSLSLTYRGLELLAGKTKWEEAIKKPGVEDLGFGAEHMNAFHRADALHDVGESGPRYWQFGSDEQHTPHALVVVSADDVEHLVEREGLLDLVDASTGARTEGILGGTLPGERRGHEHFGFKDGVSQPGVRQFHREDLKRHGEREGHPGTELIEPGEFVLGWPKEPGGKTAPAVPEWARNGSFHVLRKLRQDVQRFKAAAAALAKAVGVDQEDAAALMVGRHPDGRPLARPINEFKGWGSDQNDFDYHADGTGDRTPCYSHVRKTNPRAWHNDTAEEAKLVPDGAAFKQLKRHRIIRRGIPYGLPYQTGEMPDVVDRGLLFVAYCASLTEQFEFQQKAWANNEMFNPGQRSAPTGTDPLIGAMNDGKRGQVTVKGTTCPLTFDRPVLTCGAVYAFAPSMSTLRKLAAGQPL</sequence>
<keyword evidence="2 10" id="KW-0575">Peroxidase</keyword>
<dbReference type="PANTHER" id="PTHR30521">
    <property type="entry name" value="DEFERROCHELATASE/PEROXIDASE"/>
    <property type="match status" value="1"/>
</dbReference>
<dbReference type="GO" id="GO:0004601">
    <property type="term" value="F:peroxidase activity"/>
    <property type="evidence" value="ECO:0007669"/>
    <property type="project" value="UniProtKB-KW"/>
</dbReference>
<protein>
    <submittedName>
        <fullName evidence="10">Dyp-type peroxidase</fullName>
    </submittedName>
</protein>
<keyword evidence="4" id="KW-0479">Metal-binding</keyword>
<dbReference type="InterPro" id="IPR048328">
    <property type="entry name" value="Dyp_perox_C"/>
</dbReference>
<keyword evidence="3" id="KW-0349">Heme</keyword>
<dbReference type="EMBL" id="JAFFZE010000015">
    <property type="protein sequence ID" value="MCT2585595.1"/>
    <property type="molecule type" value="Genomic_DNA"/>
</dbReference>
<keyword evidence="7" id="KW-0408">Iron</keyword>
<evidence type="ECO:0000313" key="11">
    <source>
        <dbReference type="Proteomes" id="UP001156441"/>
    </source>
</evidence>
<evidence type="ECO:0000259" key="9">
    <source>
        <dbReference type="Pfam" id="PF20628"/>
    </source>
</evidence>
<organism evidence="10 11">
    <name type="scientific">Actinophytocola gossypii</name>
    <dbReference type="NCBI Taxonomy" id="2812003"/>
    <lineage>
        <taxon>Bacteria</taxon>
        <taxon>Bacillati</taxon>
        <taxon>Actinomycetota</taxon>
        <taxon>Actinomycetes</taxon>
        <taxon>Pseudonocardiales</taxon>
        <taxon>Pseudonocardiaceae</taxon>
    </lineage>
</organism>